<protein>
    <submittedName>
        <fullName evidence="12">Copper transport protein</fullName>
    </submittedName>
</protein>
<dbReference type="EMBL" id="JAMTCS010000001">
    <property type="protein sequence ID" value="MCP2263040.1"/>
    <property type="molecule type" value="Genomic_DNA"/>
</dbReference>
<organism evidence="12 13">
    <name type="scientific">Promicromonospora thailandica</name>
    <dbReference type="NCBI Taxonomy" id="765201"/>
    <lineage>
        <taxon>Bacteria</taxon>
        <taxon>Bacillati</taxon>
        <taxon>Actinomycetota</taxon>
        <taxon>Actinomycetes</taxon>
        <taxon>Micrococcales</taxon>
        <taxon>Promicromonosporaceae</taxon>
        <taxon>Promicromonospora</taxon>
    </lineage>
</organism>
<dbReference type="GO" id="GO:0006825">
    <property type="term" value="P:copper ion transport"/>
    <property type="evidence" value="ECO:0007669"/>
    <property type="project" value="InterPro"/>
</dbReference>
<feature type="transmembrane region" description="Helical" evidence="9">
    <location>
        <begin position="272"/>
        <end position="292"/>
    </location>
</feature>
<comment type="caution">
    <text evidence="12">The sequence shown here is derived from an EMBL/GenBank/DDBJ whole genome shotgun (WGS) entry which is preliminary data.</text>
</comment>
<dbReference type="GO" id="GO:0046688">
    <property type="term" value="P:response to copper ion"/>
    <property type="evidence" value="ECO:0007669"/>
    <property type="project" value="InterPro"/>
</dbReference>
<dbReference type="InterPro" id="IPR008457">
    <property type="entry name" value="Cu-R_CopD_dom"/>
</dbReference>
<evidence type="ECO:0000256" key="2">
    <source>
        <dbReference type="ARBA" id="ARBA00022475"/>
    </source>
</evidence>
<feature type="transmembrane region" description="Helical" evidence="9">
    <location>
        <begin position="369"/>
        <end position="391"/>
    </location>
</feature>
<evidence type="ECO:0000259" key="10">
    <source>
        <dbReference type="Pfam" id="PF04234"/>
    </source>
</evidence>
<feature type="domain" description="CopC" evidence="10">
    <location>
        <begin position="33"/>
        <end position="125"/>
    </location>
</feature>
<keyword evidence="4" id="KW-0479">Metal-binding</keyword>
<dbReference type="InterPro" id="IPR007348">
    <property type="entry name" value="CopC_dom"/>
</dbReference>
<dbReference type="GO" id="GO:0042597">
    <property type="term" value="C:periplasmic space"/>
    <property type="evidence" value="ECO:0007669"/>
    <property type="project" value="InterPro"/>
</dbReference>
<evidence type="ECO:0000256" key="4">
    <source>
        <dbReference type="ARBA" id="ARBA00022723"/>
    </source>
</evidence>
<keyword evidence="8 9" id="KW-0472">Membrane</keyword>
<evidence type="ECO:0000259" key="11">
    <source>
        <dbReference type="Pfam" id="PF05425"/>
    </source>
</evidence>
<keyword evidence="7" id="KW-0186">Copper</keyword>
<dbReference type="PANTHER" id="PTHR34820:SF4">
    <property type="entry name" value="INNER MEMBRANE PROTEIN YEBZ"/>
    <property type="match status" value="1"/>
</dbReference>
<dbReference type="GO" id="GO:0005886">
    <property type="term" value="C:plasma membrane"/>
    <property type="evidence" value="ECO:0007669"/>
    <property type="project" value="UniProtKB-SubCell"/>
</dbReference>
<dbReference type="RefSeq" id="WP_253832165.1">
    <property type="nucleotide sequence ID" value="NZ_JAMTCS010000001.1"/>
</dbReference>
<comment type="subcellular location">
    <subcellularLocation>
        <location evidence="1">Cell membrane</location>
        <topology evidence="1">Multi-pass membrane protein</topology>
    </subcellularLocation>
</comment>
<dbReference type="SUPFAM" id="SSF81296">
    <property type="entry name" value="E set domains"/>
    <property type="match status" value="1"/>
</dbReference>
<accession>A0A9X2JT01</accession>
<dbReference type="AlphaFoldDB" id="A0A9X2JT01"/>
<evidence type="ECO:0000256" key="9">
    <source>
        <dbReference type="SAM" id="Phobius"/>
    </source>
</evidence>
<dbReference type="InterPro" id="IPR014755">
    <property type="entry name" value="Cu-Rt/internalin_Ig-like"/>
</dbReference>
<sequence>MTAVDVRRGGAVLLLLTLLCALLIAPANRAAAHATLLESDPAQGAVLDAAPERITFTFDESVLGVPSGTRVFDAAGEEVAASAIVRGERLVVELDEEVGEGTLVILWRLVSEDGHPIGGSLSFSVGAPSDVVDVPGADAATEAPPALGVVRAAGYVGLLVAAGVAAFSVLLLPRPGAPAVPRGGAGARVRGGAGARPRGGAAARRGAAEAALRDTVADRPRARLRRVARVAAGVAALGWWAAVPVVALYQLGVPVSAIADAGTWSALAPAEYAVPAAVTLGLAVAAGGLPAVAPDRTRTLLVLAGCLLALAAPAFTGHTRAASPEALVVGVDVLHLVAGAVWLGGLVAVVLVLGDLVHDDAGALVLGRFSAVAAGVLAVLVVAGVVLAWRVAGSWAALVGSGYGVLLLVKVLVALVAVGLAAWNRYGLLTRLRAARRPRERTAPARLVVRTALAEAAVLVAVLGVTGFLVDRSPEEDRTVAGQPSAAAVTEAVRLDGVTAAVSLDPPAVGPATVTVTMTDAAGEPFEGYAAPEVGLTSGDVDLGLVPLGSRAPGVYAGEVVLPTTGDWAARVSLRTTEFDNPVQTVTFRVP</sequence>
<dbReference type="InterPro" id="IPR014756">
    <property type="entry name" value="Ig_E-set"/>
</dbReference>
<feature type="transmembrane region" description="Helical" evidence="9">
    <location>
        <begin position="152"/>
        <end position="172"/>
    </location>
</feature>
<evidence type="ECO:0000256" key="8">
    <source>
        <dbReference type="ARBA" id="ARBA00023136"/>
    </source>
</evidence>
<reference evidence="12" key="1">
    <citation type="submission" date="2022-06" db="EMBL/GenBank/DDBJ databases">
        <title>Genomic Encyclopedia of Archaeal and Bacterial Type Strains, Phase II (KMG-II): from individual species to whole genera.</title>
        <authorList>
            <person name="Goeker M."/>
        </authorList>
    </citation>
    <scope>NUCLEOTIDE SEQUENCE</scope>
    <source>
        <strain evidence="12">DSM 26652</strain>
    </source>
</reference>
<dbReference type="GO" id="GO:0005507">
    <property type="term" value="F:copper ion binding"/>
    <property type="evidence" value="ECO:0007669"/>
    <property type="project" value="InterPro"/>
</dbReference>
<evidence type="ECO:0000256" key="7">
    <source>
        <dbReference type="ARBA" id="ARBA00023008"/>
    </source>
</evidence>
<dbReference type="InterPro" id="IPR032694">
    <property type="entry name" value="CopC/D"/>
</dbReference>
<evidence type="ECO:0000313" key="13">
    <source>
        <dbReference type="Proteomes" id="UP001139493"/>
    </source>
</evidence>
<evidence type="ECO:0000256" key="5">
    <source>
        <dbReference type="ARBA" id="ARBA00022729"/>
    </source>
</evidence>
<dbReference type="Pfam" id="PF05425">
    <property type="entry name" value="CopD"/>
    <property type="match status" value="1"/>
</dbReference>
<proteinExistence type="predicted"/>
<keyword evidence="13" id="KW-1185">Reference proteome</keyword>
<evidence type="ECO:0000256" key="1">
    <source>
        <dbReference type="ARBA" id="ARBA00004651"/>
    </source>
</evidence>
<evidence type="ECO:0000256" key="3">
    <source>
        <dbReference type="ARBA" id="ARBA00022692"/>
    </source>
</evidence>
<feature type="domain" description="Copper resistance protein D" evidence="11">
    <location>
        <begin position="365"/>
        <end position="469"/>
    </location>
</feature>
<evidence type="ECO:0000256" key="6">
    <source>
        <dbReference type="ARBA" id="ARBA00022989"/>
    </source>
</evidence>
<name>A0A9X2JT01_9MICO</name>
<gene>
    <name evidence="12" type="ORF">APR03_000363</name>
</gene>
<feature type="transmembrane region" description="Helical" evidence="9">
    <location>
        <begin position="230"/>
        <end position="252"/>
    </location>
</feature>
<feature type="transmembrane region" description="Helical" evidence="9">
    <location>
        <begin position="299"/>
        <end position="316"/>
    </location>
</feature>
<dbReference type="Proteomes" id="UP001139493">
    <property type="component" value="Unassembled WGS sequence"/>
</dbReference>
<dbReference type="Gene3D" id="2.60.40.1220">
    <property type="match status" value="1"/>
</dbReference>
<keyword evidence="6 9" id="KW-1133">Transmembrane helix</keyword>
<evidence type="ECO:0000313" key="12">
    <source>
        <dbReference type="EMBL" id="MCP2263040.1"/>
    </source>
</evidence>
<keyword evidence="5" id="KW-0732">Signal</keyword>
<keyword evidence="2" id="KW-1003">Cell membrane</keyword>
<keyword evidence="3 9" id="KW-0812">Transmembrane</keyword>
<feature type="transmembrane region" description="Helical" evidence="9">
    <location>
        <begin position="403"/>
        <end position="426"/>
    </location>
</feature>
<feature type="transmembrane region" description="Helical" evidence="9">
    <location>
        <begin position="447"/>
        <end position="470"/>
    </location>
</feature>
<dbReference type="PANTHER" id="PTHR34820">
    <property type="entry name" value="INNER MEMBRANE PROTEIN YEBZ"/>
    <property type="match status" value="1"/>
</dbReference>
<dbReference type="Pfam" id="PF04234">
    <property type="entry name" value="CopC"/>
    <property type="match status" value="1"/>
</dbReference>
<feature type="transmembrane region" description="Helical" evidence="9">
    <location>
        <begin position="336"/>
        <end position="357"/>
    </location>
</feature>